<feature type="domain" description="HhH-GPD" evidence="13">
    <location>
        <begin position="51"/>
        <end position="216"/>
    </location>
</feature>
<organism evidence="14 15">
    <name type="scientific">Hamiltosporidium magnivora</name>
    <dbReference type="NCBI Taxonomy" id="148818"/>
    <lineage>
        <taxon>Eukaryota</taxon>
        <taxon>Fungi</taxon>
        <taxon>Fungi incertae sedis</taxon>
        <taxon>Microsporidia</taxon>
        <taxon>Dubosqiidae</taxon>
        <taxon>Hamiltosporidium</taxon>
    </lineage>
</organism>
<evidence type="ECO:0000313" key="15">
    <source>
        <dbReference type="Proteomes" id="UP000291404"/>
    </source>
</evidence>
<dbReference type="GO" id="GO:0140078">
    <property type="term" value="F:class I DNA-(apurinic or apyrimidinic site) endonuclease activity"/>
    <property type="evidence" value="ECO:0007669"/>
    <property type="project" value="UniProtKB-EC"/>
</dbReference>
<keyword evidence="14" id="KW-0255">Endonuclease</keyword>
<dbReference type="PANTHER" id="PTHR43286">
    <property type="entry name" value="ENDONUCLEASE III-LIKE PROTEIN 1"/>
    <property type="match status" value="1"/>
</dbReference>
<dbReference type="InterPro" id="IPR011257">
    <property type="entry name" value="DNA_glycosylase"/>
</dbReference>
<dbReference type="EC" id="4.2.99.18" evidence="12"/>
<comment type="function">
    <text evidence="12">Bifunctional DNA N-glycosylase with associated apurinic/apyrimidinic (AP) lyase function that catalyzes the first step in base excision repair (BER), the primary repair pathway for the repair of oxidative DNA damage. The DNA N-glycosylase activity releases the damaged DNA base from DNA by cleaving the N-glycosidic bond, leaving an AP site. The AP lyase activity cleaves the phosphodiester bond 3' to the AP site by a beta-elimination. Primarily recognizes and repairs oxidative base damage of pyrimidines.</text>
</comment>
<evidence type="ECO:0000256" key="6">
    <source>
        <dbReference type="ARBA" id="ARBA00023004"/>
    </source>
</evidence>
<evidence type="ECO:0000256" key="9">
    <source>
        <dbReference type="ARBA" id="ARBA00023239"/>
    </source>
</evidence>
<keyword evidence="8 12" id="KW-0234">DNA repair</keyword>
<evidence type="ECO:0000256" key="4">
    <source>
        <dbReference type="ARBA" id="ARBA00022763"/>
    </source>
</evidence>
<dbReference type="FunFam" id="1.10.340.30:FF:000001">
    <property type="entry name" value="Endonuclease III"/>
    <property type="match status" value="1"/>
</dbReference>
<dbReference type="GO" id="GO:0003677">
    <property type="term" value="F:DNA binding"/>
    <property type="evidence" value="ECO:0007669"/>
    <property type="project" value="UniProtKB-UniRule"/>
</dbReference>
<dbReference type="EMBL" id="PITI01001064">
    <property type="protein sequence ID" value="TBU02683.1"/>
    <property type="molecule type" value="Genomic_DNA"/>
</dbReference>
<protein>
    <recommendedName>
        <fullName evidence="12">Endonuclease III homolog</fullName>
        <ecNumber evidence="12">3.2.2.-</ecNumber>
        <ecNumber evidence="12">4.2.99.18</ecNumber>
    </recommendedName>
    <alternativeName>
        <fullName evidence="12">Bifunctional DNA N-glycosylase/DNA-(apurinic or apyrimidinic site) lyase</fullName>
        <shortName evidence="12">DNA glycosylase/AP lyase</shortName>
    </alternativeName>
</protein>
<proteinExistence type="inferred from homology"/>
<comment type="similarity">
    <text evidence="2 12">Belongs to the Nth/MutY family.</text>
</comment>
<dbReference type="GO" id="GO:0006285">
    <property type="term" value="P:base-excision repair, AP site formation"/>
    <property type="evidence" value="ECO:0007669"/>
    <property type="project" value="UniProtKB-UniRule"/>
</dbReference>
<dbReference type="SMART" id="SM00478">
    <property type="entry name" value="ENDO3c"/>
    <property type="match status" value="1"/>
</dbReference>
<name>A0A4Q9L541_9MICR</name>
<dbReference type="AlphaFoldDB" id="A0A4Q9L541"/>
<dbReference type="Pfam" id="PF00730">
    <property type="entry name" value="HhH-GPD"/>
    <property type="match status" value="1"/>
</dbReference>
<dbReference type="GO" id="GO:0000703">
    <property type="term" value="F:oxidized pyrimidine nucleobase lesion DNA N-glycosylase activity"/>
    <property type="evidence" value="ECO:0007669"/>
    <property type="project" value="UniProtKB-UniRule"/>
</dbReference>
<evidence type="ECO:0000256" key="1">
    <source>
        <dbReference type="ARBA" id="ARBA00001966"/>
    </source>
</evidence>
<evidence type="ECO:0000256" key="11">
    <source>
        <dbReference type="ARBA" id="ARBA00044632"/>
    </source>
</evidence>
<reference evidence="14 15" key="1">
    <citation type="submission" date="2017-12" db="EMBL/GenBank/DDBJ databases">
        <authorList>
            <person name="Pombert J.-F."/>
            <person name="Haag K.L."/>
            <person name="Ebert D."/>
        </authorList>
    </citation>
    <scope>NUCLEOTIDE SEQUENCE [LARGE SCALE GENOMIC DNA]</scope>
    <source>
        <strain evidence="14">BE-OM-2</strain>
    </source>
</reference>
<dbReference type="InterPro" id="IPR004035">
    <property type="entry name" value="Endouclease-III_FeS-bd_BS"/>
</dbReference>
<evidence type="ECO:0000256" key="12">
    <source>
        <dbReference type="HAMAP-Rule" id="MF_03183"/>
    </source>
</evidence>
<dbReference type="EC" id="3.2.2.-" evidence="12"/>
<accession>A0A4Q9L541</accession>
<comment type="caution">
    <text evidence="12">Lacks conserved residue(s) required for the propagation of feature annotation.</text>
</comment>
<evidence type="ECO:0000256" key="2">
    <source>
        <dbReference type="ARBA" id="ARBA00008343"/>
    </source>
</evidence>
<dbReference type="Proteomes" id="UP000291404">
    <property type="component" value="Unassembled WGS sequence"/>
</dbReference>
<evidence type="ECO:0000256" key="7">
    <source>
        <dbReference type="ARBA" id="ARBA00023014"/>
    </source>
</evidence>
<comment type="cofactor">
    <cofactor evidence="1">
        <name>[4Fe-4S] cluster</name>
        <dbReference type="ChEBI" id="CHEBI:49883"/>
    </cofactor>
</comment>
<gene>
    <name evidence="12" type="primary">NTH1</name>
    <name evidence="14" type="ORF">CWI36_1064p0020</name>
</gene>
<dbReference type="HAMAP" id="MF_03183">
    <property type="entry name" value="Endonuclease_III_Nth"/>
    <property type="match status" value="1"/>
</dbReference>
<evidence type="ECO:0000259" key="13">
    <source>
        <dbReference type="SMART" id="SM00478"/>
    </source>
</evidence>
<dbReference type="PANTHER" id="PTHR43286:SF1">
    <property type="entry name" value="ENDONUCLEASE III-LIKE PROTEIN 1"/>
    <property type="match status" value="1"/>
</dbReference>
<dbReference type="STRING" id="148818.A0A4Q9L541"/>
<keyword evidence="4 12" id="KW-0227">DNA damage</keyword>
<evidence type="ECO:0000256" key="5">
    <source>
        <dbReference type="ARBA" id="ARBA00022801"/>
    </source>
</evidence>
<keyword evidence="12" id="KW-0539">Nucleus</keyword>
<dbReference type="GO" id="GO:0005634">
    <property type="term" value="C:nucleus"/>
    <property type="evidence" value="ECO:0007669"/>
    <property type="project" value="UniProtKB-SubCell"/>
</dbReference>
<keyword evidence="12" id="KW-0496">Mitochondrion</keyword>
<dbReference type="VEuPathDB" id="MicrosporidiaDB:CWI36_1064p0020"/>
<evidence type="ECO:0000313" key="14">
    <source>
        <dbReference type="EMBL" id="TBU02683.1"/>
    </source>
</evidence>
<dbReference type="Gene3D" id="1.10.340.30">
    <property type="entry name" value="Hypothetical protein, domain 2"/>
    <property type="match status" value="1"/>
</dbReference>
<comment type="subcellular location">
    <subcellularLocation>
        <location evidence="12">Nucleus</location>
    </subcellularLocation>
    <subcellularLocation>
        <location evidence="12">Mitochondrion</location>
    </subcellularLocation>
</comment>
<keyword evidence="6" id="KW-0408">Iron</keyword>
<comment type="catalytic activity">
    <reaction evidence="11 12">
        <text>2'-deoxyribonucleotide-(2'-deoxyribose 5'-phosphate)-2'-deoxyribonucleotide-DNA = a 3'-end 2'-deoxyribonucleotide-(2,3-dehydro-2,3-deoxyribose 5'-phosphate)-DNA + a 5'-end 5'-phospho-2'-deoxyribonucleoside-DNA + H(+)</text>
        <dbReference type="Rhea" id="RHEA:66592"/>
        <dbReference type="Rhea" id="RHEA-COMP:13180"/>
        <dbReference type="Rhea" id="RHEA-COMP:16897"/>
        <dbReference type="Rhea" id="RHEA-COMP:17067"/>
        <dbReference type="ChEBI" id="CHEBI:15378"/>
        <dbReference type="ChEBI" id="CHEBI:136412"/>
        <dbReference type="ChEBI" id="CHEBI:157695"/>
        <dbReference type="ChEBI" id="CHEBI:167181"/>
        <dbReference type="EC" id="4.2.99.18"/>
    </reaction>
</comment>
<keyword evidence="7" id="KW-0411">Iron-sulfur</keyword>
<keyword evidence="3" id="KW-0479">Metal-binding</keyword>
<evidence type="ECO:0000256" key="8">
    <source>
        <dbReference type="ARBA" id="ARBA00023204"/>
    </source>
</evidence>
<keyword evidence="14" id="KW-0540">Nuclease</keyword>
<keyword evidence="9 12" id="KW-0456">Lyase</keyword>
<dbReference type="InterPro" id="IPR023170">
    <property type="entry name" value="HhH_base_excis_C"/>
</dbReference>
<comment type="caution">
    <text evidence="14">The sequence shown here is derived from an EMBL/GenBank/DDBJ whole genome shotgun (WGS) entry which is preliminary data.</text>
</comment>
<dbReference type="CDD" id="cd00056">
    <property type="entry name" value="ENDO3c"/>
    <property type="match status" value="1"/>
</dbReference>
<evidence type="ECO:0000256" key="3">
    <source>
        <dbReference type="ARBA" id="ARBA00022723"/>
    </source>
</evidence>
<dbReference type="GO" id="GO:0006289">
    <property type="term" value="P:nucleotide-excision repair"/>
    <property type="evidence" value="ECO:0007669"/>
    <property type="project" value="TreeGrafter"/>
</dbReference>
<dbReference type="Gene3D" id="1.10.1670.10">
    <property type="entry name" value="Helix-hairpin-Helix base-excision DNA repair enzymes (C-terminal)"/>
    <property type="match status" value="1"/>
</dbReference>
<dbReference type="InterPro" id="IPR030841">
    <property type="entry name" value="NTH1"/>
</dbReference>
<dbReference type="PIRSF" id="PIRSF001435">
    <property type="entry name" value="Nth"/>
    <property type="match status" value="1"/>
</dbReference>
<dbReference type="GO" id="GO:0005739">
    <property type="term" value="C:mitochondrion"/>
    <property type="evidence" value="ECO:0007669"/>
    <property type="project" value="UniProtKB-SubCell"/>
</dbReference>
<evidence type="ECO:0000256" key="10">
    <source>
        <dbReference type="ARBA" id="ARBA00023295"/>
    </source>
</evidence>
<keyword evidence="10 12" id="KW-0326">Glycosidase</keyword>
<dbReference type="GO" id="GO:0046872">
    <property type="term" value="F:metal ion binding"/>
    <property type="evidence" value="ECO:0007669"/>
    <property type="project" value="UniProtKB-KW"/>
</dbReference>
<dbReference type="InterPro" id="IPR003265">
    <property type="entry name" value="HhH-GPD_domain"/>
</dbReference>
<dbReference type="VEuPathDB" id="MicrosporidiaDB:CWI39_2529p0020"/>
<dbReference type="PROSITE" id="PS00764">
    <property type="entry name" value="ENDONUCLEASE_III_1"/>
    <property type="match status" value="1"/>
</dbReference>
<keyword evidence="5 12" id="KW-0378">Hydrolase</keyword>
<sequence length="241" mass="27474">MPINNALHILEMIKEQRKSTTAPVDTMGCNVLARSKNKEIWRFQLLISLILSSQTKDEMTAKAMSFLFDGLLKKSEIVDNLYINKTSEDVLCIENIINTSVQDIAILIRCVGFHNKKAVYIKKTAEKIHSFGKMPDTLEMVCSLPGVGNKMAFLYLYYGFSKILGISVDTHVHRVFNRIGLVETKTPENTRKKLEKIYDKELWKDINKNVVGFGQVVCLPIKPKCKNCCLKNICKSSKYNF</sequence>
<keyword evidence="15" id="KW-1185">Reference proteome</keyword>
<dbReference type="SUPFAM" id="SSF48150">
    <property type="entry name" value="DNA-glycosylase"/>
    <property type="match status" value="1"/>
</dbReference>
<dbReference type="GO" id="GO:0051536">
    <property type="term" value="F:iron-sulfur cluster binding"/>
    <property type="evidence" value="ECO:0007669"/>
    <property type="project" value="UniProtKB-KW"/>
</dbReference>